<sequence>MLNIYKISIQFLLDIAVQRTLKLWLHLDIIFYNTDMGRKFRTCLSYQDNIIGNKESMLRNHISLFMFQEQKPSYFLDFLFELSHKGENIHSKIFGMKSIRSFLLEAILQLLQLPLYF</sequence>
<evidence type="ECO:0000313" key="2">
    <source>
        <dbReference type="Proteomes" id="UP001607302"/>
    </source>
</evidence>
<proteinExistence type="predicted"/>
<comment type="caution">
    <text evidence="1">The sequence shown here is derived from an EMBL/GenBank/DDBJ whole genome shotgun (WGS) entry which is preliminary data.</text>
</comment>
<dbReference type="AlphaFoldDB" id="A0ABD2BH79"/>
<keyword evidence="2" id="KW-1185">Reference proteome</keyword>
<organism evidence="1 2">
    <name type="scientific">Vespula squamosa</name>
    <name type="common">Southern yellow jacket</name>
    <name type="synonym">Wasp</name>
    <dbReference type="NCBI Taxonomy" id="30214"/>
    <lineage>
        <taxon>Eukaryota</taxon>
        <taxon>Metazoa</taxon>
        <taxon>Ecdysozoa</taxon>
        <taxon>Arthropoda</taxon>
        <taxon>Hexapoda</taxon>
        <taxon>Insecta</taxon>
        <taxon>Pterygota</taxon>
        <taxon>Neoptera</taxon>
        <taxon>Endopterygota</taxon>
        <taxon>Hymenoptera</taxon>
        <taxon>Apocrita</taxon>
        <taxon>Aculeata</taxon>
        <taxon>Vespoidea</taxon>
        <taxon>Vespidae</taxon>
        <taxon>Vespinae</taxon>
        <taxon>Vespula</taxon>
    </lineage>
</organism>
<protein>
    <submittedName>
        <fullName evidence="1">Cytochrome P450 4C1-like isoform X1</fullName>
    </submittedName>
</protein>
<evidence type="ECO:0000313" key="1">
    <source>
        <dbReference type="EMBL" id="KAL2732117.1"/>
    </source>
</evidence>
<gene>
    <name evidence="1" type="ORF">V1478_004376</name>
</gene>
<reference evidence="1 2" key="1">
    <citation type="journal article" date="2024" name="Ann. Entomol. Soc. Am.">
        <title>Genomic analyses of the southern and eastern yellowjacket wasps (Hymenoptera: Vespidae) reveal evolutionary signatures of social life.</title>
        <authorList>
            <person name="Catto M.A."/>
            <person name="Caine P.B."/>
            <person name="Orr S.E."/>
            <person name="Hunt B.G."/>
            <person name="Goodisman M.A.D."/>
        </authorList>
    </citation>
    <scope>NUCLEOTIDE SEQUENCE [LARGE SCALE GENOMIC DNA]</scope>
    <source>
        <strain evidence="1">233</strain>
        <tissue evidence="1">Head and thorax</tissue>
    </source>
</reference>
<dbReference type="EMBL" id="JAUDFV010000096">
    <property type="protein sequence ID" value="KAL2732117.1"/>
    <property type="molecule type" value="Genomic_DNA"/>
</dbReference>
<accession>A0ABD2BH79</accession>
<name>A0ABD2BH79_VESSQ</name>
<dbReference type="Proteomes" id="UP001607302">
    <property type="component" value="Unassembled WGS sequence"/>
</dbReference>